<feature type="domain" description="DUF4174" evidence="2">
    <location>
        <begin position="54"/>
        <end position="174"/>
    </location>
</feature>
<dbReference type="InterPro" id="IPR025232">
    <property type="entry name" value="DUF4174"/>
</dbReference>
<organism evidence="3 4">
    <name type="scientific">Salinibacter ruber (strain M8)</name>
    <dbReference type="NCBI Taxonomy" id="761659"/>
    <lineage>
        <taxon>Bacteria</taxon>
        <taxon>Pseudomonadati</taxon>
        <taxon>Rhodothermota</taxon>
        <taxon>Rhodothermia</taxon>
        <taxon>Rhodothermales</taxon>
        <taxon>Salinibacteraceae</taxon>
        <taxon>Salinibacter</taxon>
    </lineage>
</organism>
<dbReference type="HOGENOM" id="CLU_100965_3_0_10"/>
<reference evidence="3 4" key="1">
    <citation type="journal article" date="2010" name="ISME J.">
        <title>Fine-scale evolution: genomic, phenotypic and ecological differentiation in two coexisting Salinibacter ruber strains.</title>
        <authorList>
            <person name="Pena A."/>
            <person name="Teeling H."/>
            <person name="Huerta-Cepas J."/>
            <person name="Santos F."/>
            <person name="Yarza P."/>
            <person name="Brito-Echeverria J."/>
            <person name="Lucio M."/>
            <person name="Schmitt-Kopplin P."/>
            <person name="Meseguer I."/>
            <person name="Schenowitz C."/>
            <person name="Dossat C."/>
            <person name="Barbe V."/>
            <person name="Dopazo J."/>
            <person name="Rossello-Mora R."/>
            <person name="Schuler M."/>
            <person name="Glockner F.O."/>
            <person name="Amann R."/>
            <person name="Gabaldon T."/>
            <person name="Anton J."/>
        </authorList>
    </citation>
    <scope>NUCLEOTIDE SEQUENCE [LARGE SCALE GENOMIC DNA]</scope>
    <source>
        <strain evidence="3 4">M8</strain>
    </source>
</reference>
<name>D5H8Y5_SALRM</name>
<dbReference type="Pfam" id="PF13778">
    <property type="entry name" value="DUF4174"/>
    <property type="match status" value="1"/>
</dbReference>
<dbReference type="AlphaFoldDB" id="D5H8Y5"/>
<gene>
    <name evidence="3" type="ordered locus">SRM_01569</name>
</gene>
<dbReference type="EMBL" id="FP565814">
    <property type="protein sequence ID" value="CBH24490.1"/>
    <property type="molecule type" value="Genomic_DNA"/>
</dbReference>
<evidence type="ECO:0000313" key="4">
    <source>
        <dbReference type="Proteomes" id="UP000000933"/>
    </source>
</evidence>
<dbReference type="Proteomes" id="UP000000933">
    <property type="component" value="Chromosome"/>
</dbReference>
<evidence type="ECO:0000256" key="1">
    <source>
        <dbReference type="ARBA" id="ARBA00022729"/>
    </source>
</evidence>
<evidence type="ECO:0000259" key="2">
    <source>
        <dbReference type="Pfam" id="PF13778"/>
    </source>
</evidence>
<protein>
    <recommendedName>
        <fullName evidence="2">DUF4174 domain-containing protein</fullName>
    </recommendedName>
</protein>
<accession>D5H8Y5</accession>
<keyword evidence="1" id="KW-0732">Signal</keyword>
<reference evidence="4" key="2">
    <citation type="submission" date="2010-04" db="EMBL/GenBank/DDBJ databases">
        <title>Genome sequence of Salinibacter ruber M8.</title>
        <authorList>
            <consortium name="Genoscope"/>
        </authorList>
    </citation>
    <scope>NUCLEOTIDE SEQUENCE [LARGE SCALE GENOMIC DNA]</scope>
    <source>
        <strain evidence="4">M8</strain>
    </source>
</reference>
<evidence type="ECO:0000313" key="3">
    <source>
        <dbReference type="EMBL" id="CBH24490.1"/>
    </source>
</evidence>
<dbReference type="KEGG" id="srm:SRM_01569"/>
<sequence length="183" mass="20429">MPTFGCWSRGTRGSSAPQRRPLRTMRTLLVACIVLALPLTVMGTPADSVDFRPEHHQWEHRLLFVFAPTDSNGMRAEQEAAFEGRDPGFRERDLLVLTVTGQNRGTQRAAPGAEPQPLTAAAARRLRDRFDVPDDAFRVVLVGKDGTEKRREAEPVSARSVFDTIDAMPMRQREMREQDGGGE</sequence>
<proteinExistence type="predicted"/>